<proteinExistence type="predicted"/>
<name>A0ABZ2BZG4_9RHOB</name>
<dbReference type="RefSeq" id="WP_187428457.1">
    <property type="nucleotide sequence ID" value="NZ_CP143423.1"/>
</dbReference>
<organism evidence="4 5">
    <name type="scientific">Roseobacter fucihabitans</name>
    <dbReference type="NCBI Taxonomy" id="1537242"/>
    <lineage>
        <taxon>Bacteria</taxon>
        <taxon>Pseudomonadati</taxon>
        <taxon>Pseudomonadota</taxon>
        <taxon>Alphaproteobacteria</taxon>
        <taxon>Rhodobacterales</taxon>
        <taxon>Roseobacteraceae</taxon>
        <taxon>Roseobacter</taxon>
    </lineage>
</organism>
<dbReference type="SUPFAM" id="SSF47226">
    <property type="entry name" value="Histidine-containing phosphotransfer domain, HPT domain"/>
    <property type="match status" value="1"/>
</dbReference>
<keyword evidence="2" id="KW-0597">Phosphoprotein</keyword>
<evidence type="ECO:0000313" key="4">
    <source>
        <dbReference type="EMBL" id="WVX51272.1"/>
    </source>
</evidence>
<dbReference type="Gene3D" id="1.20.120.160">
    <property type="entry name" value="HPT domain"/>
    <property type="match status" value="1"/>
</dbReference>
<sequence>MINWERVATLREEVGAEDFDEILALFLEEVDSAISELSEAENQTGLEEKLHFLKGSALSLGFDHFSALCQNGETAISQDAGATIDLDEIRVSYAESRRVFVKEVAMKLAG</sequence>
<evidence type="ECO:0000256" key="1">
    <source>
        <dbReference type="ARBA" id="ARBA00023012"/>
    </source>
</evidence>
<protein>
    <recommendedName>
        <fullName evidence="3">HPt domain-containing protein</fullName>
    </recommendedName>
</protein>
<reference evidence="4 5" key="1">
    <citation type="submission" date="2015-07" db="EMBL/GenBank/DDBJ databases">
        <authorList>
            <person name="Voget S."/>
            <person name="Dogs M."/>
            <person name="Brinkhoff T.H."/>
            <person name="Daniel R."/>
        </authorList>
    </citation>
    <scope>NUCLEOTIDE SEQUENCE [LARGE SCALE GENOMIC DNA]</scope>
    <source>
        <strain evidence="4 5">B14</strain>
    </source>
</reference>
<reference evidence="5" key="2">
    <citation type="submission" date="2024-01" db="EMBL/GenBank/DDBJ databases">
        <title>Roseobacter fucihabitans sp. nov., isolated from the brown alga Fucus spiralis.</title>
        <authorList>
            <person name="Hahnke S."/>
            <person name="Berger M."/>
            <person name="Schlingloff A."/>
            <person name="Athale I."/>
            <person name="Neumann-Schaal M."/>
            <person name="Adenaya A."/>
            <person name="Poehlein A."/>
            <person name="Daniel R."/>
            <person name="Pertersen J."/>
            <person name="Brinkhoff T."/>
        </authorList>
    </citation>
    <scope>NUCLEOTIDE SEQUENCE [LARGE SCALE GENOMIC DNA]</scope>
    <source>
        <strain evidence="5">B14</strain>
    </source>
</reference>
<dbReference type="InterPro" id="IPR036641">
    <property type="entry name" value="HPT_dom_sf"/>
</dbReference>
<dbReference type="Pfam" id="PF01627">
    <property type="entry name" value="Hpt"/>
    <property type="match status" value="1"/>
</dbReference>
<evidence type="ECO:0000313" key="5">
    <source>
        <dbReference type="Proteomes" id="UP001318682"/>
    </source>
</evidence>
<feature type="modified residue" description="Phosphohistidine" evidence="2">
    <location>
        <position position="51"/>
    </location>
</feature>
<evidence type="ECO:0000256" key="2">
    <source>
        <dbReference type="PROSITE-ProRule" id="PRU00110"/>
    </source>
</evidence>
<dbReference type="InterPro" id="IPR008207">
    <property type="entry name" value="Sig_transdc_His_kin_Hpt_dom"/>
</dbReference>
<gene>
    <name evidence="4" type="ORF">ROLI_043730</name>
</gene>
<dbReference type="PROSITE" id="PS50894">
    <property type="entry name" value="HPT"/>
    <property type="match status" value="1"/>
</dbReference>
<dbReference type="Proteomes" id="UP001318682">
    <property type="component" value="Chromosome"/>
</dbReference>
<keyword evidence="5" id="KW-1185">Reference proteome</keyword>
<accession>A0ABZ2BZG4</accession>
<feature type="domain" description="HPt" evidence="3">
    <location>
        <begin position="11"/>
        <end position="107"/>
    </location>
</feature>
<keyword evidence="1" id="KW-0902">Two-component regulatory system</keyword>
<evidence type="ECO:0000259" key="3">
    <source>
        <dbReference type="PROSITE" id="PS50894"/>
    </source>
</evidence>
<dbReference type="EMBL" id="CP143423">
    <property type="protein sequence ID" value="WVX51272.1"/>
    <property type="molecule type" value="Genomic_DNA"/>
</dbReference>